<name>A0A316VDF0_9BASI</name>
<accession>A0A316VDF0</accession>
<keyword evidence="2" id="KW-1185">Reference proteome</keyword>
<evidence type="ECO:0000313" key="1">
    <source>
        <dbReference type="EMBL" id="PWN35520.1"/>
    </source>
</evidence>
<evidence type="ECO:0000313" key="2">
    <source>
        <dbReference type="Proteomes" id="UP000245771"/>
    </source>
</evidence>
<dbReference type="Proteomes" id="UP000245771">
    <property type="component" value="Unassembled WGS sequence"/>
</dbReference>
<dbReference type="AlphaFoldDB" id="A0A316VDF0"/>
<dbReference type="GeneID" id="37023183"/>
<feature type="non-terminal residue" evidence="1">
    <location>
        <position position="1"/>
    </location>
</feature>
<reference evidence="1 2" key="1">
    <citation type="journal article" date="2018" name="Mol. Biol. Evol.">
        <title>Broad Genomic Sampling Reveals a Smut Pathogenic Ancestry of the Fungal Clade Ustilaginomycotina.</title>
        <authorList>
            <person name="Kijpornyongpan T."/>
            <person name="Mondo S.J."/>
            <person name="Barry K."/>
            <person name="Sandor L."/>
            <person name="Lee J."/>
            <person name="Lipzen A."/>
            <person name="Pangilinan J."/>
            <person name="LaButti K."/>
            <person name="Hainaut M."/>
            <person name="Henrissat B."/>
            <person name="Grigoriev I.V."/>
            <person name="Spatafora J.W."/>
            <person name="Aime M.C."/>
        </authorList>
    </citation>
    <scope>NUCLEOTIDE SEQUENCE [LARGE SCALE GENOMIC DNA]</scope>
    <source>
        <strain evidence="1 2">MCA 3882</strain>
    </source>
</reference>
<dbReference type="RefSeq" id="XP_025355822.1">
    <property type="nucleotide sequence ID" value="XM_025501402.1"/>
</dbReference>
<proteinExistence type="predicted"/>
<protein>
    <submittedName>
        <fullName evidence="1">Uncharacterized protein</fullName>
    </submittedName>
</protein>
<dbReference type="EMBL" id="KZ819603">
    <property type="protein sequence ID" value="PWN35520.1"/>
    <property type="molecule type" value="Genomic_DNA"/>
</dbReference>
<dbReference type="InParanoid" id="A0A316VDF0"/>
<sequence>SLPQKILICIHKAVLVFFLAESDEFIEYNSVETPYLLFCKPIKMLTIRALLMVALAASTSTLKGIECTDDKAKGNLQSVKSPESPVYRTSGSYEYHQIKASRNRNLLSRAKVAHARQIAQSLKNPKQKITKTYNMKPVVDYFDVKTTKNDIALWLLTKKWAKPGPKTLKKMRLEEAAASASGQK</sequence>
<gene>
    <name evidence="1" type="ORF">FA14DRAFT_184655</name>
</gene>
<organism evidence="1 2">
    <name type="scientific">Meira miltonrushii</name>
    <dbReference type="NCBI Taxonomy" id="1280837"/>
    <lineage>
        <taxon>Eukaryota</taxon>
        <taxon>Fungi</taxon>
        <taxon>Dikarya</taxon>
        <taxon>Basidiomycota</taxon>
        <taxon>Ustilaginomycotina</taxon>
        <taxon>Exobasidiomycetes</taxon>
        <taxon>Exobasidiales</taxon>
        <taxon>Brachybasidiaceae</taxon>
        <taxon>Meira</taxon>
    </lineage>
</organism>